<proteinExistence type="predicted"/>
<dbReference type="EMBL" id="JARKIB010000356">
    <property type="protein sequence ID" value="KAJ7712843.1"/>
    <property type="molecule type" value="Genomic_DNA"/>
</dbReference>
<protein>
    <submittedName>
        <fullName evidence="2">Uncharacterized protein</fullName>
    </submittedName>
</protein>
<dbReference type="AlphaFoldDB" id="A0AAD7H5Y5"/>
<evidence type="ECO:0000256" key="1">
    <source>
        <dbReference type="SAM" id="MobiDB-lite"/>
    </source>
</evidence>
<dbReference type="Proteomes" id="UP001215598">
    <property type="component" value="Unassembled WGS sequence"/>
</dbReference>
<gene>
    <name evidence="2" type="ORF">B0H16DRAFT_1479079</name>
</gene>
<keyword evidence="3" id="KW-1185">Reference proteome</keyword>
<organism evidence="2 3">
    <name type="scientific">Mycena metata</name>
    <dbReference type="NCBI Taxonomy" id="1033252"/>
    <lineage>
        <taxon>Eukaryota</taxon>
        <taxon>Fungi</taxon>
        <taxon>Dikarya</taxon>
        <taxon>Basidiomycota</taxon>
        <taxon>Agaricomycotina</taxon>
        <taxon>Agaricomycetes</taxon>
        <taxon>Agaricomycetidae</taxon>
        <taxon>Agaricales</taxon>
        <taxon>Marasmiineae</taxon>
        <taxon>Mycenaceae</taxon>
        <taxon>Mycena</taxon>
    </lineage>
</organism>
<evidence type="ECO:0000313" key="3">
    <source>
        <dbReference type="Proteomes" id="UP001215598"/>
    </source>
</evidence>
<sequence>MSNRQEAPRKKEHNNPGWKSLLRRRQRSNHLDSQPPQSKFRLALQMQALIILRIPHVPTNGGVAPSDASTSKGIKTRKQKICEKAKLIWQGLYKLTEAIESIVPAPFHTPVKIFNAISDAAEKYFDNEENLKDMMDQLSACLIEANGVLLQSDDYGVDVTESSKKFAKQVIYEALEIHKIQNLSLTGKAIGQDQIMQQINQRLDHLKQGTADYHVCRSYSSMTVGYSMLQFSGQSLRLLPRMYTRCSSIHWSASLVQFLFRHS</sequence>
<feature type="region of interest" description="Disordered" evidence="1">
    <location>
        <begin position="1"/>
        <end position="38"/>
    </location>
</feature>
<name>A0AAD7H5Y5_9AGAR</name>
<comment type="caution">
    <text evidence="2">The sequence shown here is derived from an EMBL/GenBank/DDBJ whole genome shotgun (WGS) entry which is preliminary data.</text>
</comment>
<evidence type="ECO:0000313" key="2">
    <source>
        <dbReference type="EMBL" id="KAJ7712843.1"/>
    </source>
</evidence>
<reference evidence="2" key="1">
    <citation type="submission" date="2023-03" db="EMBL/GenBank/DDBJ databases">
        <title>Massive genome expansion in bonnet fungi (Mycena s.s.) driven by repeated elements and novel gene families across ecological guilds.</title>
        <authorList>
            <consortium name="Lawrence Berkeley National Laboratory"/>
            <person name="Harder C.B."/>
            <person name="Miyauchi S."/>
            <person name="Viragh M."/>
            <person name="Kuo A."/>
            <person name="Thoen E."/>
            <person name="Andreopoulos B."/>
            <person name="Lu D."/>
            <person name="Skrede I."/>
            <person name="Drula E."/>
            <person name="Henrissat B."/>
            <person name="Morin E."/>
            <person name="Kohler A."/>
            <person name="Barry K."/>
            <person name="LaButti K."/>
            <person name="Morin E."/>
            <person name="Salamov A."/>
            <person name="Lipzen A."/>
            <person name="Mereny Z."/>
            <person name="Hegedus B."/>
            <person name="Baldrian P."/>
            <person name="Stursova M."/>
            <person name="Weitz H."/>
            <person name="Taylor A."/>
            <person name="Grigoriev I.V."/>
            <person name="Nagy L.G."/>
            <person name="Martin F."/>
            <person name="Kauserud H."/>
        </authorList>
    </citation>
    <scope>NUCLEOTIDE SEQUENCE</scope>
    <source>
        <strain evidence="2">CBHHK182m</strain>
    </source>
</reference>
<accession>A0AAD7H5Y5</accession>